<name>A0A4U7B1S3_9PEZI</name>
<dbReference type="Proteomes" id="UP000308133">
    <property type="component" value="Unassembled WGS sequence"/>
</dbReference>
<protein>
    <submittedName>
        <fullName evidence="2">Uncharacterized protein</fullName>
    </submittedName>
</protein>
<organism evidence="2 3">
    <name type="scientific">Elsinoe australis</name>
    <dbReference type="NCBI Taxonomy" id="40998"/>
    <lineage>
        <taxon>Eukaryota</taxon>
        <taxon>Fungi</taxon>
        <taxon>Dikarya</taxon>
        <taxon>Ascomycota</taxon>
        <taxon>Pezizomycotina</taxon>
        <taxon>Dothideomycetes</taxon>
        <taxon>Dothideomycetidae</taxon>
        <taxon>Myriangiales</taxon>
        <taxon>Elsinoaceae</taxon>
        <taxon>Elsinoe</taxon>
    </lineage>
</organism>
<accession>A0A4U7B1S3</accession>
<dbReference type="AlphaFoldDB" id="A0A4U7B1S3"/>
<dbReference type="EMBL" id="PTQR01000064">
    <property type="protein sequence ID" value="TKX22676.1"/>
    <property type="molecule type" value="Genomic_DNA"/>
</dbReference>
<feature type="compositionally biased region" description="Polar residues" evidence="1">
    <location>
        <begin position="318"/>
        <end position="327"/>
    </location>
</feature>
<evidence type="ECO:0000313" key="2">
    <source>
        <dbReference type="EMBL" id="TKX22676.1"/>
    </source>
</evidence>
<feature type="region of interest" description="Disordered" evidence="1">
    <location>
        <begin position="286"/>
        <end position="327"/>
    </location>
</feature>
<reference evidence="2 3" key="1">
    <citation type="submission" date="2018-02" db="EMBL/GenBank/DDBJ databases">
        <title>Draft genome sequences of Elsinoe sp., causing black scab on jojoba.</title>
        <authorList>
            <person name="Stodart B."/>
            <person name="Jeffress S."/>
            <person name="Ash G."/>
            <person name="Arun Chinnappa K."/>
        </authorList>
    </citation>
    <scope>NUCLEOTIDE SEQUENCE [LARGE SCALE GENOMIC DNA]</scope>
    <source>
        <strain evidence="2 3">Hillstone_2</strain>
    </source>
</reference>
<comment type="caution">
    <text evidence="2">The sequence shown here is derived from an EMBL/GenBank/DDBJ whole genome shotgun (WGS) entry which is preliminary data.</text>
</comment>
<gene>
    <name evidence="2" type="ORF">C1H76_5130</name>
</gene>
<evidence type="ECO:0000256" key="1">
    <source>
        <dbReference type="SAM" id="MobiDB-lite"/>
    </source>
</evidence>
<sequence>MSLPAAYCAPIDFPQVQDCKHRIRSQLDVIAEPAVRGVLKEATTTTIRITLRLLPRDGTFASQIKHIDDGTARQLLLILRAAVNSLLTNAQAFVGRTEGPLEAAQMMREHRSKGLKVILGDWRDIIHGLSLPSGGVTKTIRAVAELFDVAVYYPAISLYESSPNHHPIHQSFDLITEISLNINEAARLSRSSDINIRAIFNAMSESTTPRDRTLIFQNSPNIIISSNAELAYPSPLETGRSMSFSGSVLVPDPIEEPRCSLYRDSVHECEAEGCKMDVKTVLGSDDDACGPQSLPETIPDTLDGDESDESNGLLMMATSPTRDSPDVQTDLQKAVRHERMKSLQLLSGESPLELKHRRLQRVYSLPLGSLLGSVPARKRRVTADALTPMEKQIDATKHTPSKSLPTPTTGQTPTLPQRGNTT</sequence>
<feature type="region of interest" description="Disordered" evidence="1">
    <location>
        <begin position="385"/>
        <end position="422"/>
    </location>
</feature>
<feature type="compositionally biased region" description="Low complexity" evidence="1">
    <location>
        <begin position="404"/>
        <end position="422"/>
    </location>
</feature>
<proteinExistence type="predicted"/>
<evidence type="ECO:0000313" key="3">
    <source>
        <dbReference type="Proteomes" id="UP000308133"/>
    </source>
</evidence>